<evidence type="ECO:0000313" key="3">
    <source>
        <dbReference type="Proteomes" id="UP000199759"/>
    </source>
</evidence>
<dbReference type="Proteomes" id="UP000199759">
    <property type="component" value="Unassembled WGS sequence"/>
</dbReference>
<organism evidence="2 3">
    <name type="scientific">Maricaulis salignorans</name>
    <dbReference type="NCBI Taxonomy" id="144026"/>
    <lineage>
        <taxon>Bacteria</taxon>
        <taxon>Pseudomonadati</taxon>
        <taxon>Pseudomonadota</taxon>
        <taxon>Alphaproteobacteria</taxon>
        <taxon>Maricaulales</taxon>
        <taxon>Maricaulaceae</taxon>
        <taxon>Maricaulis</taxon>
    </lineage>
</organism>
<gene>
    <name evidence="2" type="ORF">SAMN04488568_11670</name>
</gene>
<dbReference type="OrthoDB" id="6401525at2"/>
<dbReference type="STRING" id="144026.SAMN04488568_11670"/>
<evidence type="ECO:0000313" key="2">
    <source>
        <dbReference type="EMBL" id="SDM63534.1"/>
    </source>
</evidence>
<protein>
    <submittedName>
        <fullName evidence="2">Uncharacterized protein</fullName>
    </submittedName>
</protein>
<accession>A0A1G9UUA0</accession>
<reference evidence="2 3" key="1">
    <citation type="submission" date="2016-10" db="EMBL/GenBank/DDBJ databases">
        <authorList>
            <person name="de Groot N.N."/>
        </authorList>
    </citation>
    <scope>NUCLEOTIDE SEQUENCE [LARGE SCALE GENOMIC DNA]</scope>
    <source>
        <strain evidence="2 3">DSM 16077</strain>
    </source>
</reference>
<sequence>MTKTIRQRLLAAAALSLALAGAPALADPLEAIDPVLAMGAGDAALETLLEQRCEGLERIDVATPRFPLAAERETHFVCDGLDMASGARLDRAVFTLGDGALVQLNATGGAGALTQQGEAQQFRDFTVWPDAGVLIDSASDTVWVLNPDGLHTNLFMWRHPALDGAALPAAQALSFTMPAEIRLGETLEVLAPEIEAACAFTRTFDDEPGLPTGNTTQTQIDCFGYDVAGFDRKIEFVFADGRLALAWILTGVGDEARLRDMLTAQYGEPAAAVPPGLEFFPGDQIALRTDKPEILVASDAVVSAFLGR</sequence>
<dbReference type="RefSeq" id="WP_091771084.1">
    <property type="nucleotide sequence ID" value="NZ_FNHG01000016.1"/>
</dbReference>
<name>A0A1G9UUA0_9PROT</name>
<keyword evidence="3" id="KW-1185">Reference proteome</keyword>
<proteinExistence type="predicted"/>
<dbReference type="EMBL" id="FNHG01000016">
    <property type="protein sequence ID" value="SDM63534.1"/>
    <property type="molecule type" value="Genomic_DNA"/>
</dbReference>
<feature type="signal peptide" evidence="1">
    <location>
        <begin position="1"/>
        <end position="26"/>
    </location>
</feature>
<keyword evidence="1" id="KW-0732">Signal</keyword>
<feature type="chain" id="PRO_5011690228" evidence="1">
    <location>
        <begin position="27"/>
        <end position="308"/>
    </location>
</feature>
<dbReference type="AlphaFoldDB" id="A0A1G9UUA0"/>
<evidence type="ECO:0000256" key="1">
    <source>
        <dbReference type="SAM" id="SignalP"/>
    </source>
</evidence>